<evidence type="ECO:0008006" key="3">
    <source>
        <dbReference type="Google" id="ProtNLM"/>
    </source>
</evidence>
<organism evidence="1 2">
    <name type="scientific">Sphingomonas olei</name>
    <dbReference type="NCBI Taxonomy" id="1886787"/>
    <lineage>
        <taxon>Bacteria</taxon>
        <taxon>Pseudomonadati</taxon>
        <taxon>Pseudomonadota</taxon>
        <taxon>Alphaproteobacteria</taxon>
        <taxon>Sphingomonadales</taxon>
        <taxon>Sphingomonadaceae</taxon>
        <taxon>Sphingomonas</taxon>
    </lineage>
</organism>
<keyword evidence="2" id="KW-1185">Reference proteome</keyword>
<proteinExistence type="predicted"/>
<dbReference type="EMBL" id="SSTI01000015">
    <property type="protein sequence ID" value="THG37785.1"/>
    <property type="molecule type" value="Genomic_DNA"/>
</dbReference>
<comment type="caution">
    <text evidence="1">The sequence shown here is derived from an EMBL/GenBank/DDBJ whole genome shotgun (WGS) entry which is preliminary data.</text>
</comment>
<dbReference type="RefSeq" id="WP_136452292.1">
    <property type="nucleotide sequence ID" value="NZ_SSTI01000015.1"/>
</dbReference>
<gene>
    <name evidence="1" type="ORF">E5988_15660</name>
</gene>
<dbReference type="Proteomes" id="UP000308038">
    <property type="component" value="Unassembled WGS sequence"/>
</dbReference>
<accession>A0ABY2QEH0</accession>
<sequence>MERFDITWLDPIKLELSGNEDQAALVKRLQRKIADDASVDRLDRSVYIIRMAGSFIIDYPDGASPVVYIGRGDSVSRLARHLKRWATDVFKWGSDSNLEVRILRPARTGRYDYFANVEADLLRMFYQRYGGLPMMNKRFEDSYAGVVDYGKTQQDKLWASIGIGKGVRYKWAIRPLRSNKHYATYHAGQD</sequence>
<evidence type="ECO:0000313" key="2">
    <source>
        <dbReference type="Proteomes" id="UP000308038"/>
    </source>
</evidence>
<reference evidence="1 2" key="1">
    <citation type="submission" date="2019-04" db="EMBL/GenBank/DDBJ databases">
        <title>Microbes associate with the intestines of laboratory mice.</title>
        <authorList>
            <person name="Navarre W."/>
            <person name="Wong E."/>
            <person name="Huang K.C."/>
            <person name="Tropini C."/>
            <person name="Ng K."/>
            <person name="Yu B."/>
        </authorList>
    </citation>
    <scope>NUCLEOTIDE SEQUENCE [LARGE SCALE GENOMIC DNA]</scope>
    <source>
        <strain evidence="1 2">NM83_B4-11</strain>
    </source>
</reference>
<name>A0ABY2QEH0_9SPHN</name>
<protein>
    <recommendedName>
        <fullName evidence="3">GIY-YIG domain-containing protein</fullName>
    </recommendedName>
</protein>
<evidence type="ECO:0000313" key="1">
    <source>
        <dbReference type="EMBL" id="THG37785.1"/>
    </source>
</evidence>